<dbReference type="AlphaFoldDB" id="A0A517XV27"/>
<reference evidence="1 2" key="1">
    <citation type="submission" date="2019-02" db="EMBL/GenBank/DDBJ databases">
        <title>Deep-cultivation of Planctomycetes and their phenomic and genomic characterization uncovers novel biology.</title>
        <authorList>
            <person name="Wiegand S."/>
            <person name="Jogler M."/>
            <person name="Boedeker C."/>
            <person name="Pinto D."/>
            <person name="Vollmers J."/>
            <person name="Rivas-Marin E."/>
            <person name="Kohn T."/>
            <person name="Peeters S.H."/>
            <person name="Heuer A."/>
            <person name="Rast P."/>
            <person name="Oberbeckmann S."/>
            <person name="Bunk B."/>
            <person name="Jeske O."/>
            <person name="Meyerdierks A."/>
            <person name="Storesund J.E."/>
            <person name="Kallscheuer N."/>
            <person name="Luecker S."/>
            <person name="Lage O.M."/>
            <person name="Pohl T."/>
            <person name="Merkel B.J."/>
            <person name="Hornburger P."/>
            <person name="Mueller R.-W."/>
            <person name="Bruemmer F."/>
            <person name="Labrenz M."/>
            <person name="Spormann A.M."/>
            <person name="Op den Camp H."/>
            <person name="Overmann J."/>
            <person name="Amann R."/>
            <person name="Jetten M.S.M."/>
            <person name="Mascher T."/>
            <person name="Medema M.H."/>
            <person name="Devos D.P."/>
            <person name="Kaster A.-K."/>
            <person name="Ovreas L."/>
            <person name="Rohde M."/>
            <person name="Galperin M.Y."/>
            <person name="Jogler C."/>
        </authorList>
    </citation>
    <scope>NUCLEOTIDE SEQUENCE [LARGE SCALE GENOMIC DNA]</scope>
    <source>
        <strain evidence="1 2">ETA_A1</strain>
    </source>
</reference>
<name>A0A517XV27_9BACT</name>
<dbReference type="Proteomes" id="UP000319576">
    <property type="component" value="Chromosome"/>
</dbReference>
<sequence length="149" mass="16043">MKLVQKTPLKEWVTVYFDGTKTTPEKVLKHLREKESPEAAMVQPVTADKSGVKVVVDNPVAAPGDLVRVSVRLADGSTGSARVVLPKGWRVHRGPKADAGAPRFDIQVPGIEAAGKHEGSVVVRRGTPEADVRIPFAVELVPRVEPKGK</sequence>
<accession>A0A517XV27</accession>
<gene>
    <name evidence="1" type="ORF">ETAA1_33370</name>
</gene>
<dbReference type="KEGG" id="uli:ETAA1_33370"/>
<evidence type="ECO:0000313" key="2">
    <source>
        <dbReference type="Proteomes" id="UP000319576"/>
    </source>
</evidence>
<protein>
    <submittedName>
        <fullName evidence="1">Uncharacterized protein</fullName>
    </submittedName>
</protein>
<keyword evidence="2" id="KW-1185">Reference proteome</keyword>
<proteinExistence type="predicted"/>
<evidence type="ECO:0000313" key="1">
    <source>
        <dbReference type="EMBL" id="QDU21370.1"/>
    </source>
</evidence>
<organism evidence="1 2">
    <name type="scientific">Urbifossiella limnaea</name>
    <dbReference type="NCBI Taxonomy" id="2528023"/>
    <lineage>
        <taxon>Bacteria</taxon>
        <taxon>Pseudomonadati</taxon>
        <taxon>Planctomycetota</taxon>
        <taxon>Planctomycetia</taxon>
        <taxon>Gemmatales</taxon>
        <taxon>Gemmataceae</taxon>
        <taxon>Urbifossiella</taxon>
    </lineage>
</organism>
<dbReference type="EMBL" id="CP036273">
    <property type="protein sequence ID" value="QDU21370.1"/>
    <property type="molecule type" value="Genomic_DNA"/>
</dbReference>